<name>A0AAN8PV16_PATCE</name>
<comment type="similarity">
    <text evidence="1">Belongs to the IFI44 family.</text>
</comment>
<dbReference type="Gene3D" id="3.40.50.300">
    <property type="entry name" value="P-loop containing nucleotide triphosphate hydrolases"/>
    <property type="match status" value="1"/>
</dbReference>
<dbReference type="AlphaFoldDB" id="A0AAN8PV16"/>
<comment type="caution">
    <text evidence="3">The sequence shown here is derived from an EMBL/GenBank/DDBJ whole genome shotgun (WGS) entry which is preliminary data.</text>
</comment>
<evidence type="ECO:0000259" key="2">
    <source>
        <dbReference type="PROSITE" id="PS51886"/>
    </source>
</evidence>
<dbReference type="SUPFAM" id="SSF52540">
    <property type="entry name" value="P-loop containing nucleoside triphosphate hydrolases"/>
    <property type="match status" value="1"/>
</dbReference>
<evidence type="ECO:0000313" key="4">
    <source>
        <dbReference type="Proteomes" id="UP001347796"/>
    </source>
</evidence>
<dbReference type="InterPro" id="IPR027417">
    <property type="entry name" value="P-loop_NTPase"/>
</dbReference>
<dbReference type="Proteomes" id="UP001347796">
    <property type="component" value="Unassembled WGS sequence"/>
</dbReference>
<accession>A0AAN8PV16</accession>
<gene>
    <name evidence="3" type="ORF">SNE40_010721</name>
</gene>
<dbReference type="InterPro" id="IPR006571">
    <property type="entry name" value="TLDc_dom"/>
</dbReference>
<evidence type="ECO:0000313" key="3">
    <source>
        <dbReference type="EMBL" id="KAK6183194.1"/>
    </source>
</evidence>
<proteinExistence type="inferred from homology"/>
<dbReference type="PANTHER" id="PTHR14241">
    <property type="entry name" value="INTERFERON-INDUCED PROTEIN 44"/>
    <property type="match status" value="1"/>
</dbReference>
<dbReference type="PANTHER" id="PTHR14241:SF32">
    <property type="entry name" value="VWFA DOMAIN-CONTAINING PROTEIN-RELATED"/>
    <property type="match status" value="1"/>
</dbReference>
<protein>
    <recommendedName>
        <fullName evidence="2">TLDc domain-containing protein</fullName>
    </recommendedName>
</protein>
<organism evidence="3 4">
    <name type="scientific">Patella caerulea</name>
    <name type="common">Rayed Mediterranean limpet</name>
    <dbReference type="NCBI Taxonomy" id="87958"/>
    <lineage>
        <taxon>Eukaryota</taxon>
        <taxon>Metazoa</taxon>
        <taxon>Spiralia</taxon>
        <taxon>Lophotrochozoa</taxon>
        <taxon>Mollusca</taxon>
        <taxon>Gastropoda</taxon>
        <taxon>Patellogastropoda</taxon>
        <taxon>Patelloidea</taxon>
        <taxon>Patellidae</taxon>
        <taxon>Patella</taxon>
    </lineage>
</organism>
<dbReference type="EMBL" id="JAZGQO010000007">
    <property type="protein sequence ID" value="KAK6183194.1"/>
    <property type="molecule type" value="Genomic_DNA"/>
</dbReference>
<evidence type="ECO:0000256" key="1">
    <source>
        <dbReference type="ARBA" id="ARBA00009243"/>
    </source>
</evidence>
<keyword evidence="4" id="KW-1185">Reference proteome</keyword>
<dbReference type="PROSITE" id="PS51886">
    <property type="entry name" value="TLDC"/>
    <property type="match status" value="1"/>
</dbReference>
<sequence length="480" mass="53098">MSEGKLSKIERDKLCKWIGQSVDFKLLYKASRDGMSPAIFQQRIVNKGPTVIACWNTDGCVFGGYTSVNWVVHDVHQYDQKAFIFRLKYNKEHSARKFPVNYEQNAILFKSGCSPSFGAGPDLEIFRLPTPSAQTSATDPAASTAIPVVPTPIGLPATAVTKNANGVFENALTPDFGKSYQSGGVTMKEISNNNFNYEEVEVYQVPESMLLTVPWRADRNENLATLKKLIEDYTPLEDVGVRQARILLIGSVGAGKSSYFNTINSVFRGHVTGQANTGSAEASLTTMFRIYQIRSGSTPLKLRLCDTRGLEDTEGIDPGDLSAMLDGHMPDRYTFLPSSPISSGSLGYIKTPTINEKIHCIAFVIDSGSVDVMNESVLSKFKQIQKLANQRSIPQVILLSKVDEIGVEVENNLTNVLYSSRVAYVVDQVAQLIGLPRGHVLPVKNYEKETELNETVDRFALLSLQQMLRFADDYMYDALD</sequence>
<dbReference type="CDD" id="cd00882">
    <property type="entry name" value="Ras_like_GTPase"/>
    <property type="match status" value="1"/>
</dbReference>
<dbReference type="Pfam" id="PF07534">
    <property type="entry name" value="TLD"/>
    <property type="match status" value="1"/>
</dbReference>
<feature type="domain" description="TLDc" evidence="2">
    <location>
        <begin position="1"/>
        <end position="206"/>
    </location>
</feature>
<reference evidence="3 4" key="1">
    <citation type="submission" date="2024-01" db="EMBL/GenBank/DDBJ databases">
        <title>The genome of the rayed Mediterranean limpet Patella caerulea (Linnaeus, 1758).</title>
        <authorList>
            <person name="Anh-Thu Weber A."/>
            <person name="Halstead-Nussloch G."/>
        </authorList>
    </citation>
    <scope>NUCLEOTIDE SEQUENCE [LARGE SCALE GENOMIC DNA]</scope>
    <source>
        <strain evidence="3">AATW-2023a</strain>
        <tissue evidence="3">Whole specimen</tissue>
    </source>
</reference>